<evidence type="ECO:0000256" key="10">
    <source>
        <dbReference type="ARBA" id="ARBA00051680"/>
    </source>
</evidence>
<feature type="region of interest" description="Disordered" evidence="12">
    <location>
        <begin position="517"/>
        <end position="543"/>
    </location>
</feature>
<dbReference type="InterPro" id="IPR011009">
    <property type="entry name" value="Kinase-like_dom_sf"/>
</dbReference>
<keyword evidence="6" id="KW-0418">Kinase</keyword>
<feature type="region of interest" description="Disordered" evidence="12">
    <location>
        <begin position="634"/>
        <end position="698"/>
    </location>
</feature>
<feature type="region of interest" description="Disordered" evidence="12">
    <location>
        <begin position="1122"/>
        <end position="1188"/>
    </location>
</feature>
<dbReference type="PROSITE" id="PS50011">
    <property type="entry name" value="PROTEIN_KINASE_DOM"/>
    <property type="match status" value="1"/>
</dbReference>
<dbReference type="Pfam" id="PF00069">
    <property type="entry name" value="Pkinase"/>
    <property type="match status" value="2"/>
</dbReference>
<dbReference type="InterPro" id="IPR050494">
    <property type="entry name" value="Ser_Thr_dual-spec_kinase"/>
</dbReference>
<dbReference type="Gene3D" id="3.30.10.30">
    <property type="entry name" value="DYRK"/>
    <property type="match status" value="1"/>
</dbReference>
<evidence type="ECO:0000256" key="6">
    <source>
        <dbReference type="ARBA" id="ARBA00022777"/>
    </source>
</evidence>
<dbReference type="EC" id="2.7.12.1" evidence="2"/>
<feature type="compositionally biased region" description="Basic and acidic residues" evidence="12">
    <location>
        <begin position="1149"/>
        <end position="1163"/>
    </location>
</feature>
<dbReference type="SUPFAM" id="SSF56112">
    <property type="entry name" value="Protein kinase-like (PK-like)"/>
    <property type="match status" value="2"/>
</dbReference>
<dbReference type="PROSITE" id="PS00107">
    <property type="entry name" value="PROTEIN_KINASE_ATP"/>
    <property type="match status" value="2"/>
</dbReference>
<feature type="compositionally biased region" description="Polar residues" evidence="12">
    <location>
        <begin position="595"/>
        <end position="608"/>
    </location>
</feature>
<comment type="catalytic activity">
    <reaction evidence="8">
        <text>L-seryl-[protein] + ATP = O-phospho-L-seryl-[protein] + ADP + H(+)</text>
        <dbReference type="Rhea" id="RHEA:17989"/>
        <dbReference type="Rhea" id="RHEA-COMP:9863"/>
        <dbReference type="Rhea" id="RHEA-COMP:11604"/>
        <dbReference type="ChEBI" id="CHEBI:15378"/>
        <dbReference type="ChEBI" id="CHEBI:29999"/>
        <dbReference type="ChEBI" id="CHEBI:30616"/>
        <dbReference type="ChEBI" id="CHEBI:83421"/>
        <dbReference type="ChEBI" id="CHEBI:456216"/>
        <dbReference type="EC" id="2.7.12.1"/>
    </reaction>
</comment>
<dbReference type="Gene3D" id="1.10.510.10">
    <property type="entry name" value="Transferase(Phosphotransferase) domain 1"/>
    <property type="match status" value="1"/>
</dbReference>
<feature type="compositionally biased region" description="Pro residues" evidence="12">
    <location>
        <begin position="524"/>
        <end position="539"/>
    </location>
</feature>
<evidence type="ECO:0000256" key="8">
    <source>
        <dbReference type="ARBA" id="ARBA00049003"/>
    </source>
</evidence>
<dbReference type="PANTHER" id="PTHR24058">
    <property type="entry name" value="DUAL SPECIFICITY PROTEIN KINASE"/>
    <property type="match status" value="1"/>
</dbReference>
<comment type="catalytic activity">
    <reaction evidence="9">
        <text>L-threonyl-[protein] + ATP = O-phospho-L-threonyl-[protein] + ADP + H(+)</text>
        <dbReference type="Rhea" id="RHEA:46608"/>
        <dbReference type="Rhea" id="RHEA-COMP:11060"/>
        <dbReference type="Rhea" id="RHEA-COMP:11605"/>
        <dbReference type="ChEBI" id="CHEBI:15378"/>
        <dbReference type="ChEBI" id="CHEBI:30013"/>
        <dbReference type="ChEBI" id="CHEBI:30616"/>
        <dbReference type="ChEBI" id="CHEBI:61977"/>
        <dbReference type="ChEBI" id="CHEBI:456216"/>
        <dbReference type="EC" id="2.7.12.1"/>
    </reaction>
</comment>
<keyword evidence="4" id="KW-0808">Transferase</keyword>
<feature type="compositionally biased region" description="Polar residues" evidence="12">
    <location>
        <begin position="657"/>
        <end position="685"/>
    </location>
</feature>
<name>A0ABQ9FXB4_TEGGR</name>
<evidence type="ECO:0000256" key="9">
    <source>
        <dbReference type="ARBA" id="ARBA00049308"/>
    </source>
</evidence>
<dbReference type="InterPro" id="IPR042521">
    <property type="entry name" value="DYRK"/>
</dbReference>
<accession>A0ABQ9FXB4</accession>
<evidence type="ECO:0000256" key="7">
    <source>
        <dbReference type="ARBA" id="ARBA00022840"/>
    </source>
</evidence>
<feature type="binding site" evidence="11">
    <location>
        <position position="796"/>
    </location>
    <ligand>
        <name>ATP</name>
        <dbReference type="ChEBI" id="CHEBI:30616"/>
    </ligand>
</feature>
<dbReference type="EMBL" id="JARBDR010000018">
    <property type="protein sequence ID" value="KAJ8321892.1"/>
    <property type="molecule type" value="Genomic_DNA"/>
</dbReference>
<organism evidence="14 15">
    <name type="scientific">Tegillarca granosa</name>
    <name type="common">Malaysian cockle</name>
    <name type="synonym">Anadara granosa</name>
    <dbReference type="NCBI Taxonomy" id="220873"/>
    <lineage>
        <taxon>Eukaryota</taxon>
        <taxon>Metazoa</taxon>
        <taxon>Spiralia</taxon>
        <taxon>Lophotrochozoa</taxon>
        <taxon>Mollusca</taxon>
        <taxon>Bivalvia</taxon>
        <taxon>Autobranchia</taxon>
        <taxon>Pteriomorphia</taxon>
        <taxon>Arcoida</taxon>
        <taxon>Arcoidea</taxon>
        <taxon>Arcidae</taxon>
        <taxon>Tegillarca</taxon>
    </lineage>
</organism>
<evidence type="ECO:0000259" key="13">
    <source>
        <dbReference type="PROSITE" id="PS50011"/>
    </source>
</evidence>
<reference evidence="14 15" key="1">
    <citation type="submission" date="2022-12" db="EMBL/GenBank/DDBJ databases">
        <title>Chromosome-level genome of Tegillarca granosa.</title>
        <authorList>
            <person name="Kim J."/>
        </authorList>
    </citation>
    <scope>NUCLEOTIDE SEQUENCE [LARGE SCALE GENOMIC DNA]</scope>
    <source>
        <strain evidence="14">Teg-2019</strain>
        <tissue evidence="14">Adductor muscle</tissue>
    </source>
</reference>
<protein>
    <recommendedName>
        <fullName evidence="2">dual-specificity kinase</fullName>
        <ecNumber evidence="2">2.7.12.1</ecNumber>
    </recommendedName>
</protein>
<evidence type="ECO:0000256" key="4">
    <source>
        <dbReference type="ARBA" id="ARBA00022679"/>
    </source>
</evidence>
<evidence type="ECO:0000256" key="3">
    <source>
        <dbReference type="ARBA" id="ARBA00022527"/>
    </source>
</evidence>
<feature type="domain" description="Protein kinase" evidence="13">
    <location>
        <begin position="767"/>
        <end position="1040"/>
    </location>
</feature>
<evidence type="ECO:0000256" key="12">
    <source>
        <dbReference type="SAM" id="MobiDB-lite"/>
    </source>
</evidence>
<dbReference type="PANTHER" id="PTHR24058:SF22">
    <property type="entry name" value="DUAL SPECIFICITY TYROSINE-PHOSPHORYLATION-REGULATED KINASE 4"/>
    <property type="match status" value="1"/>
</dbReference>
<sequence>MWFAVCCYPASAFGSLKNQTCNSKTDLKEDFSQSKDLSKIDDFGICKAAESGKITVENFHSQNIPQETIHSNCCTSVKQSYLKNFKVSSKNIAFVQPSCIHQKCLGNADLSNMSCICEKGHVNESQQQNLHYRGPNRTPTTTTCDLISDKTSKISKTLDPKFPNISKIQVSRNQNYDEAERYSTFPKLAINRDCVTHTGHVPSPKTDNSWNTTNAFSSETIRALPFQRNIRQVPSQTQNCHSINRINVNSPFRNQEIHEEGYISLQNPQDEQGGNFYVNQRIRENTRFSQNHQVPQNWKCRRCDETLSEPLCHNCCQYHGDDSFSYKHATSPTRGVKRHFEVTPLNRGDNIQIKMASPCRGDNFQISPERNFSEEILHKPKPLYNIKQCSGYFVGSDMDLNNSFHRRSYFPCRRRLMFSQFENNQTENQISSNVPTFPKLHNKNGVFPNKNEIPHSNLNINQNTYNSLSSNASSKHSNMDFQNICCHGNSFSRSKCCSHTSLNSMVPHQNYLYNQQPCGYQRQMPPPRPPPPRPPPPSLPLRSQINCETENERHFLKVNQNFRFRHLSSDSETSSLSPQHANIQRSHRLNGEGRYQSQVTIGSSNKQSSNKHKAGTIHTEGGKLVATVAPTTTLPHLSNQNDQRHSHHKHHHEKDSNTLPQLQQTSNNTESLAHQNSFSTSTATPERTKRDQYGNKLPMTPSEALKLYRSKLTAFEQTEILDYPEIWFLGLEAKKIEGVPGGAQNNGYDDENGSYIKILDDHLCYRYEIVEVIGKGSFGQVVRAIDHKYDKEVAIKIIRNKKRGYTFCSVFCTRKNKIFIVMHDHMVYRYEILEVLGKGSFGQVVKCYDHKTDQMVAVKIIRNKKRFHHQALVEVKILDALRRKDKDNQMNLYELIKKNNFQGFSIALILYTYIQSRFYRSPEVILGLPYSMPIDMWSFGCILAELYTGYPLFPGENEVEQLACIMEVLGLPPPNVLDQATRRRLFFGNDKGKKRRVGSKDLQQAVKTSDANFLDFIRRCLEWDPTLRLTPEEALQHDWIKEGLVHRRGRDSNRSQKHHRTSPATSDNASNISDNVYKPTDPYKVPAQPPIKERQKSDEWKVSLTERKKSAKVRERVPPIGASAEQKHEEIARGPHFFAAPSAKSIKSGRKEENHLVSEEVTKLSHPSIQKQDSGVDESGNFLPPIGK</sequence>
<evidence type="ECO:0000256" key="2">
    <source>
        <dbReference type="ARBA" id="ARBA00013203"/>
    </source>
</evidence>
<feature type="compositionally biased region" description="Polar residues" evidence="12">
    <location>
        <begin position="1062"/>
        <end position="1074"/>
    </location>
</feature>
<keyword evidence="5 11" id="KW-0547">Nucleotide-binding</keyword>
<dbReference type="Proteomes" id="UP001217089">
    <property type="component" value="Unassembled WGS sequence"/>
</dbReference>
<feature type="region of interest" description="Disordered" evidence="12">
    <location>
        <begin position="569"/>
        <end position="622"/>
    </location>
</feature>
<evidence type="ECO:0000256" key="1">
    <source>
        <dbReference type="ARBA" id="ARBA00008867"/>
    </source>
</evidence>
<proteinExistence type="inferred from homology"/>
<dbReference type="SMART" id="SM00220">
    <property type="entry name" value="S_TKc"/>
    <property type="match status" value="1"/>
</dbReference>
<evidence type="ECO:0000256" key="11">
    <source>
        <dbReference type="PROSITE-ProRule" id="PRU10141"/>
    </source>
</evidence>
<comment type="catalytic activity">
    <reaction evidence="10">
        <text>L-tyrosyl-[protein] + ATP = O-phospho-L-tyrosyl-[protein] + ADP + H(+)</text>
        <dbReference type="Rhea" id="RHEA:10596"/>
        <dbReference type="Rhea" id="RHEA-COMP:10136"/>
        <dbReference type="Rhea" id="RHEA-COMP:20101"/>
        <dbReference type="ChEBI" id="CHEBI:15378"/>
        <dbReference type="ChEBI" id="CHEBI:30616"/>
        <dbReference type="ChEBI" id="CHEBI:46858"/>
        <dbReference type="ChEBI" id="CHEBI:61978"/>
        <dbReference type="ChEBI" id="CHEBI:456216"/>
        <dbReference type="EC" id="2.7.12.1"/>
    </reaction>
</comment>
<dbReference type="Gene3D" id="3.30.200.20">
    <property type="entry name" value="Phosphorylase Kinase, domain 1"/>
    <property type="match status" value="2"/>
</dbReference>
<dbReference type="InterPro" id="IPR000719">
    <property type="entry name" value="Prot_kinase_dom"/>
</dbReference>
<evidence type="ECO:0000256" key="5">
    <source>
        <dbReference type="ARBA" id="ARBA00022741"/>
    </source>
</evidence>
<feature type="region of interest" description="Disordered" evidence="12">
    <location>
        <begin position="1046"/>
        <end position="1100"/>
    </location>
</feature>
<feature type="compositionally biased region" description="Basic and acidic residues" evidence="12">
    <location>
        <begin position="1091"/>
        <end position="1100"/>
    </location>
</feature>
<keyword evidence="15" id="KW-1185">Reference proteome</keyword>
<keyword evidence="3" id="KW-0723">Serine/threonine-protein kinase</keyword>
<evidence type="ECO:0000313" key="14">
    <source>
        <dbReference type="EMBL" id="KAJ8321892.1"/>
    </source>
</evidence>
<comment type="similarity">
    <text evidence="1">Belongs to the protein kinase superfamily. CMGC Ser/Thr protein kinase family. MNB/DYRK subfamily.</text>
</comment>
<keyword evidence="7 11" id="KW-0067">ATP-binding</keyword>
<comment type="caution">
    <text evidence="14">The sequence shown here is derived from an EMBL/GenBank/DDBJ whole genome shotgun (WGS) entry which is preliminary data.</text>
</comment>
<gene>
    <name evidence="14" type="ORF">KUTeg_000363</name>
</gene>
<evidence type="ECO:0000313" key="15">
    <source>
        <dbReference type="Proteomes" id="UP001217089"/>
    </source>
</evidence>
<dbReference type="InterPro" id="IPR017441">
    <property type="entry name" value="Protein_kinase_ATP_BS"/>
</dbReference>
<feature type="binding site" evidence="11">
    <location>
        <position position="859"/>
    </location>
    <ligand>
        <name>ATP</name>
        <dbReference type="ChEBI" id="CHEBI:30616"/>
    </ligand>
</feature>